<dbReference type="RefSeq" id="WP_220561541.1">
    <property type="nucleotide sequence ID" value="NZ_CP074133.1"/>
</dbReference>
<name>A0ABX8BHC2_9ACTN</name>
<accession>A0ABX8BHC2</accession>
<dbReference type="EMBL" id="CP074133">
    <property type="protein sequence ID" value="QUX20346.1"/>
    <property type="molecule type" value="Genomic_DNA"/>
</dbReference>
<reference evidence="1 2" key="1">
    <citation type="submission" date="2021-05" db="EMBL/GenBank/DDBJ databases">
        <title>Direct Submission.</title>
        <authorList>
            <person name="Li K."/>
            <person name="Gao J."/>
        </authorList>
    </citation>
    <scope>NUCLEOTIDE SEQUENCE [LARGE SCALE GENOMIC DNA]</scope>
    <source>
        <strain evidence="1 2">Mg02</strain>
    </source>
</reference>
<dbReference type="Proteomes" id="UP000676079">
    <property type="component" value="Chromosome"/>
</dbReference>
<organism evidence="1 2">
    <name type="scientific">Nocardiopsis changdeensis</name>
    <dbReference type="NCBI Taxonomy" id="2831969"/>
    <lineage>
        <taxon>Bacteria</taxon>
        <taxon>Bacillati</taxon>
        <taxon>Actinomycetota</taxon>
        <taxon>Actinomycetes</taxon>
        <taxon>Streptosporangiales</taxon>
        <taxon>Nocardiopsidaceae</taxon>
        <taxon>Nocardiopsis</taxon>
    </lineage>
</organism>
<evidence type="ECO:0008006" key="3">
    <source>
        <dbReference type="Google" id="ProtNLM"/>
    </source>
</evidence>
<evidence type="ECO:0000313" key="1">
    <source>
        <dbReference type="EMBL" id="QUX20346.1"/>
    </source>
</evidence>
<sequence>MSRYPHRVRLRGGRNTHAARAYQDITYDLITPCDYVANTQTGDHALPDDAAVNCPRCVRQLNAEDADRSNPHLA</sequence>
<proteinExistence type="predicted"/>
<gene>
    <name evidence="1" type="ORF">KGD84_17615</name>
</gene>
<keyword evidence="2" id="KW-1185">Reference proteome</keyword>
<protein>
    <recommendedName>
        <fullName evidence="3">DUF3039 domain-containing protein</fullName>
    </recommendedName>
</protein>
<evidence type="ECO:0000313" key="2">
    <source>
        <dbReference type="Proteomes" id="UP000676079"/>
    </source>
</evidence>